<protein>
    <submittedName>
        <fullName evidence="1">Uncharacterized protein</fullName>
    </submittedName>
</protein>
<keyword evidence="2" id="KW-1185">Reference proteome</keyword>
<organism evidence="1 2">
    <name type="scientific">Solanum commersonii</name>
    <name type="common">Commerson's wild potato</name>
    <name type="synonym">Commerson's nightshade</name>
    <dbReference type="NCBI Taxonomy" id="4109"/>
    <lineage>
        <taxon>Eukaryota</taxon>
        <taxon>Viridiplantae</taxon>
        <taxon>Streptophyta</taxon>
        <taxon>Embryophyta</taxon>
        <taxon>Tracheophyta</taxon>
        <taxon>Spermatophyta</taxon>
        <taxon>Magnoliopsida</taxon>
        <taxon>eudicotyledons</taxon>
        <taxon>Gunneridae</taxon>
        <taxon>Pentapetalae</taxon>
        <taxon>asterids</taxon>
        <taxon>lamiids</taxon>
        <taxon>Solanales</taxon>
        <taxon>Solanaceae</taxon>
        <taxon>Solanoideae</taxon>
        <taxon>Solaneae</taxon>
        <taxon>Solanum</taxon>
    </lineage>
</organism>
<accession>A0A9J6A9U6</accession>
<dbReference type="Proteomes" id="UP000824120">
    <property type="component" value="Chromosome 2"/>
</dbReference>
<sequence length="108" mass="12632">MDKYVTRLKIRHPSSSSTHPSIASTIAPKIQRETFISNVDLEFIEADPEIRKPIAEYNPNIRDDIRRYYILKSLVNLRIINFLKLSFERKCGSFFLIDLMIVSDWSIA</sequence>
<evidence type="ECO:0000313" key="2">
    <source>
        <dbReference type="Proteomes" id="UP000824120"/>
    </source>
</evidence>
<reference evidence="1 2" key="1">
    <citation type="submission" date="2020-09" db="EMBL/GenBank/DDBJ databases">
        <title>De no assembly of potato wild relative species, Solanum commersonii.</title>
        <authorList>
            <person name="Cho K."/>
        </authorList>
    </citation>
    <scope>NUCLEOTIDE SEQUENCE [LARGE SCALE GENOMIC DNA]</scope>
    <source>
        <strain evidence="1">LZ3.2</strain>
        <tissue evidence="1">Leaf</tissue>
    </source>
</reference>
<proteinExistence type="predicted"/>
<dbReference type="EMBL" id="JACXVP010000002">
    <property type="protein sequence ID" value="KAG5621257.1"/>
    <property type="molecule type" value="Genomic_DNA"/>
</dbReference>
<dbReference type="AlphaFoldDB" id="A0A9J6A9U6"/>
<evidence type="ECO:0000313" key="1">
    <source>
        <dbReference type="EMBL" id="KAG5621257.1"/>
    </source>
</evidence>
<name>A0A9J6A9U6_SOLCO</name>
<gene>
    <name evidence="1" type="ORF">H5410_006475</name>
</gene>
<comment type="caution">
    <text evidence="1">The sequence shown here is derived from an EMBL/GenBank/DDBJ whole genome shotgun (WGS) entry which is preliminary data.</text>
</comment>